<accession>A0A284QRI1</accession>
<protein>
    <submittedName>
        <fullName evidence="2">Uncharacterized protein</fullName>
    </submittedName>
</protein>
<keyword evidence="1" id="KW-0812">Transmembrane</keyword>
<dbReference type="AlphaFoldDB" id="A0A284QRI1"/>
<dbReference type="OrthoDB" id="10599579at2759"/>
<dbReference type="EMBL" id="FUEG01000001">
    <property type="protein sequence ID" value="SJK99089.1"/>
    <property type="molecule type" value="Genomic_DNA"/>
</dbReference>
<gene>
    <name evidence="2" type="ORF">ARMOST_02375</name>
</gene>
<keyword evidence="3" id="KW-1185">Reference proteome</keyword>
<dbReference type="Proteomes" id="UP000219338">
    <property type="component" value="Unassembled WGS sequence"/>
</dbReference>
<feature type="transmembrane region" description="Helical" evidence="1">
    <location>
        <begin position="65"/>
        <end position="85"/>
    </location>
</feature>
<name>A0A284QRI1_ARMOS</name>
<evidence type="ECO:0000256" key="1">
    <source>
        <dbReference type="SAM" id="Phobius"/>
    </source>
</evidence>
<evidence type="ECO:0000313" key="2">
    <source>
        <dbReference type="EMBL" id="SJK99089.1"/>
    </source>
</evidence>
<keyword evidence="1" id="KW-0472">Membrane</keyword>
<organism evidence="2 3">
    <name type="scientific">Armillaria ostoyae</name>
    <name type="common">Armillaria root rot fungus</name>
    <dbReference type="NCBI Taxonomy" id="47428"/>
    <lineage>
        <taxon>Eukaryota</taxon>
        <taxon>Fungi</taxon>
        <taxon>Dikarya</taxon>
        <taxon>Basidiomycota</taxon>
        <taxon>Agaricomycotina</taxon>
        <taxon>Agaricomycetes</taxon>
        <taxon>Agaricomycetidae</taxon>
        <taxon>Agaricales</taxon>
        <taxon>Marasmiineae</taxon>
        <taxon>Physalacriaceae</taxon>
        <taxon>Armillaria</taxon>
    </lineage>
</organism>
<sequence length="118" mass="13627">MDEALEQEKAKRDALIVALRRQYVACPEKSQRDLEERLAENNELLEKLKDTGPPKSFLAIHSFDLYFSFSYLLDSASYVIILYLIPYTTLRALSSTTDDRSMWYIVVFAPLPEMLLTA</sequence>
<reference evidence="3" key="1">
    <citation type="journal article" date="2017" name="Nat. Ecol. Evol.">
        <title>Genome expansion and lineage-specific genetic innovations in the forest pathogenic fungi Armillaria.</title>
        <authorList>
            <person name="Sipos G."/>
            <person name="Prasanna A.N."/>
            <person name="Walter M.C."/>
            <person name="O'Connor E."/>
            <person name="Balint B."/>
            <person name="Krizsan K."/>
            <person name="Kiss B."/>
            <person name="Hess J."/>
            <person name="Varga T."/>
            <person name="Slot J."/>
            <person name="Riley R."/>
            <person name="Boka B."/>
            <person name="Rigling D."/>
            <person name="Barry K."/>
            <person name="Lee J."/>
            <person name="Mihaltcheva S."/>
            <person name="LaButti K."/>
            <person name="Lipzen A."/>
            <person name="Waldron R."/>
            <person name="Moloney N.M."/>
            <person name="Sperisen C."/>
            <person name="Kredics L."/>
            <person name="Vagvoelgyi C."/>
            <person name="Patrignani A."/>
            <person name="Fitzpatrick D."/>
            <person name="Nagy I."/>
            <person name="Doyle S."/>
            <person name="Anderson J.B."/>
            <person name="Grigoriev I.V."/>
            <person name="Gueldener U."/>
            <person name="Muensterkoetter M."/>
            <person name="Nagy L.G."/>
        </authorList>
    </citation>
    <scope>NUCLEOTIDE SEQUENCE [LARGE SCALE GENOMIC DNA]</scope>
    <source>
        <strain evidence="3">C18/9</strain>
    </source>
</reference>
<proteinExistence type="predicted"/>
<evidence type="ECO:0000313" key="3">
    <source>
        <dbReference type="Proteomes" id="UP000219338"/>
    </source>
</evidence>
<keyword evidence="1" id="KW-1133">Transmembrane helix</keyword>